<keyword evidence="6" id="KW-0732">Signal</keyword>
<dbReference type="GO" id="GO:0016491">
    <property type="term" value="F:oxidoreductase activity"/>
    <property type="evidence" value="ECO:0007669"/>
    <property type="project" value="UniProtKB-KW"/>
</dbReference>
<dbReference type="OMA" id="QPDEIWS"/>
<comment type="similarity">
    <text evidence="2">Belongs to the oxygen-dependent FAD-linked oxidoreductase family.</text>
</comment>
<keyword evidence="5" id="KW-0560">Oxidoreductase</keyword>
<dbReference type="Gene3D" id="3.30.465.10">
    <property type="match status" value="1"/>
</dbReference>
<accession>A0A0G4IVU9</accession>
<proteinExistence type="inferred from homology"/>
<feature type="chain" id="PRO_5033717619" description="FAD-binding PCMH-type domain-containing protein" evidence="6">
    <location>
        <begin position="24"/>
        <end position="493"/>
    </location>
</feature>
<evidence type="ECO:0000256" key="2">
    <source>
        <dbReference type="ARBA" id="ARBA00005466"/>
    </source>
</evidence>
<dbReference type="InterPro" id="IPR036318">
    <property type="entry name" value="FAD-bd_PCMH-like_sf"/>
</dbReference>
<dbReference type="InterPro" id="IPR050416">
    <property type="entry name" value="FAD-linked_Oxidoreductase"/>
</dbReference>
<evidence type="ECO:0000256" key="4">
    <source>
        <dbReference type="ARBA" id="ARBA00022827"/>
    </source>
</evidence>
<evidence type="ECO:0000256" key="3">
    <source>
        <dbReference type="ARBA" id="ARBA00022630"/>
    </source>
</evidence>
<dbReference type="InterPro" id="IPR016169">
    <property type="entry name" value="FAD-bd_PCMH_sub2"/>
</dbReference>
<name>A0A0G4IVU9_PLABS</name>
<dbReference type="STRING" id="37360.A0A0G4IVU9"/>
<keyword evidence="4" id="KW-0274">FAD</keyword>
<gene>
    <name evidence="8" type="ORF">PBRA_001336</name>
    <name evidence="9" type="ORF">PLBR_LOCUS4649</name>
</gene>
<evidence type="ECO:0000256" key="5">
    <source>
        <dbReference type="ARBA" id="ARBA00023002"/>
    </source>
</evidence>
<dbReference type="PANTHER" id="PTHR42973:SF39">
    <property type="entry name" value="FAD-BINDING PCMH-TYPE DOMAIN-CONTAINING PROTEIN"/>
    <property type="match status" value="1"/>
</dbReference>
<protein>
    <recommendedName>
        <fullName evidence="7">FAD-binding PCMH-type domain-containing protein</fullName>
    </recommendedName>
</protein>
<evidence type="ECO:0000259" key="7">
    <source>
        <dbReference type="PROSITE" id="PS51387"/>
    </source>
</evidence>
<feature type="signal peptide" evidence="6">
    <location>
        <begin position="1"/>
        <end position="23"/>
    </location>
</feature>
<geneLocation type="mitochondrion" evidence="9"/>
<dbReference type="Gene3D" id="3.40.462.20">
    <property type="match status" value="1"/>
</dbReference>
<dbReference type="InterPro" id="IPR006094">
    <property type="entry name" value="Oxid_FAD_bind_N"/>
</dbReference>
<dbReference type="SUPFAM" id="SSF56176">
    <property type="entry name" value="FAD-binding/transporter-associated domain-like"/>
    <property type="match status" value="1"/>
</dbReference>
<evidence type="ECO:0000256" key="1">
    <source>
        <dbReference type="ARBA" id="ARBA00001974"/>
    </source>
</evidence>
<evidence type="ECO:0000313" key="9">
    <source>
        <dbReference type="EMBL" id="SPQ97434.1"/>
    </source>
</evidence>
<dbReference type="PROSITE" id="PS51387">
    <property type="entry name" value="FAD_PCMH"/>
    <property type="match status" value="1"/>
</dbReference>
<keyword evidence="9" id="KW-0496">Mitochondrion</keyword>
<dbReference type="Pfam" id="PF08031">
    <property type="entry name" value="BBE"/>
    <property type="match status" value="1"/>
</dbReference>
<dbReference type="EMBL" id="OVEO01000007">
    <property type="protein sequence ID" value="SPQ97434.1"/>
    <property type="molecule type" value="Genomic_DNA"/>
</dbReference>
<comment type="cofactor">
    <cofactor evidence="1">
        <name>FAD</name>
        <dbReference type="ChEBI" id="CHEBI:57692"/>
    </cofactor>
</comment>
<evidence type="ECO:0000313" key="11">
    <source>
        <dbReference type="Proteomes" id="UP000290189"/>
    </source>
</evidence>
<dbReference type="PANTHER" id="PTHR42973">
    <property type="entry name" value="BINDING OXIDOREDUCTASE, PUTATIVE (AFU_ORTHOLOGUE AFUA_1G17690)-RELATED"/>
    <property type="match status" value="1"/>
</dbReference>
<feature type="domain" description="FAD-binding PCMH-type" evidence="7">
    <location>
        <begin position="63"/>
        <end position="235"/>
    </location>
</feature>
<dbReference type="Proteomes" id="UP000290189">
    <property type="component" value="Unassembled WGS sequence"/>
</dbReference>
<dbReference type="AlphaFoldDB" id="A0A0G4IVU9"/>
<organism evidence="8 10">
    <name type="scientific">Plasmodiophora brassicae</name>
    <name type="common">Clubroot disease agent</name>
    <dbReference type="NCBI Taxonomy" id="37360"/>
    <lineage>
        <taxon>Eukaryota</taxon>
        <taxon>Sar</taxon>
        <taxon>Rhizaria</taxon>
        <taxon>Endomyxa</taxon>
        <taxon>Phytomyxea</taxon>
        <taxon>Plasmodiophorida</taxon>
        <taxon>Plasmodiophoridae</taxon>
        <taxon>Plasmodiophora</taxon>
    </lineage>
</organism>
<evidence type="ECO:0000256" key="6">
    <source>
        <dbReference type="SAM" id="SignalP"/>
    </source>
</evidence>
<sequence length="493" mass="51865">MGKHTAVKVTIVIVVATWACAGADVGAALTGCLARQGFSRENVALGPSPAFQRALAAEHNRAIHATPLAFVFPADGTQVATAVRCASNLSLPITARSGGHSYEAFSLVDGGVVIDLRSLTKVVVDASSQTAIVGAGNWLGRLYFLLQQAGGWVLPGGDCPGVGVGGHALGGGYGLLSRKFGLVVDAILQMTLVDARGRTSIVDQSSDPDLFWALRGAGAGNFGIVTEFLFRIVKAPPTLSIARYGYWSDASVLPQLVAGFAGAAPDLPDEYTATLYVEPGNGAALTIARAGPRSGFRRGVAALLNALPPSDDGRATVQEFASFGEMMFGSNYRAEYLLDASAVRSSLKFKATSVMIGDGVVGPTCVDALLDGRSVSPGTWFMMDVYGGAIASVSPAATAFVHRWPRLINVQLYTSWANDNDAAARRATISRWRASVARCAAPTSSSAYQNYIDRSVPLEAYYGDEGLRRLRAVKRRLDPGNVWQFAMGVPAIL</sequence>
<dbReference type="EMBL" id="CDSF01000090">
    <property type="protein sequence ID" value="CEO99430.1"/>
    <property type="molecule type" value="Genomic_DNA"/>
</dbReference>
<dbReference type="InterPro" id="IPR016166">
    <property type="entry name" value="FAD-bd_PCMH"/>
</dbReference>
<keyword evidence="3" id="KW-0285">Flavoprotein</keyword>
<dbReference type="OrthoDB" id="415825at2759"/>
<dbReference type="Pfam" id="PF01565">
    <property type="entry name" value="FAD_binding_4"/>
    <property type="match status" value="1"/>
</dbReference>
<dbReference type="Proteomes" id="UP000039324">
    <property type="component" value="Unassembled WGS sequence"/>
</dbReference>
<dbReference type="InterPro" id="IPR012951">
    <property type="entry name" value="BBE"/>
</dbReference>
<keyword evidence="10" id="KW-1185">Reference proteome</keyword>
<dbReference type="GO" id="GO:0071949">
    <property type="term" value="F:FAD binding"/>
    <property type="evidence" value="ECO:0007669"/>
    <property type="project" value="InterPro"/>
</dbReference>
<reference evidence="8 10" key="1">
    <citation type="submission" date="2015-02" db="EMBL/GenBank/DDBJ databases">
        <authorList>
            <person name="Chooi Y.-H."/>
        </authorList>
    </citation>
    <scope>NUCLEOTIDE SEQUENCE [LARGE SCALE GENOMIC DNA]</scope>
    <source>
        <strain evidence="8">E3</strain>
    </source>
</reference>
<reference evidence="9 11" key="2">
    <citation type="submission" date="2018-03" db="EMBL/GenBank/DDBJ databases">
        <authorList>
            <person name="Fogelqvist J."/>
        </authorList>
    </citation>
    <scope>NUCLEOTIDE SEQUENCE [LARGE SCALE GENOMIC DNA]</scope>
</reference>
<evidence type="ECO:0000313" key="8">
    <source>
        <dbReference type="EMBL" id="CEO99430.1"/>
    </source>
</evidence>
<evidence type="ECO:0000313" key="10">
    <source>
        <dbReference type="Proteomes" id="UP000039324"/>
    </source>
</evidence>